<keyword evidence="7" id="KW-0812">Transmembrane</keyword>
<keyword evidence="5" id="KW-0249">Electron transport</keyword>
<feature type="signal peptide" evidence="8">
    <location>
        <begin position="1"/>
        <end position="20"/>
    </location>
</feature>
<evidence type="ECO:0000256" key="7">
    <source>
        <dbReference type="SAM" id="Phobius"/>
    </source>
</evidence>
<keyword evidence="4 8" id="KW-0732">Signal</keyword>
<dbReference type="Gene3D" id="1.10.1130.10">
    <property type="entry name" value="Flavocytochrome C3, Chain A"/>
    <property type="match status" value="1"/>
</dbReference>
<proteinExistence type="predicted"/>
<keyword evidence="2" id="KW-0349">Heme</keyword>
<keyword evidence="7" id="KW-0472">Membrane</keyword>
<organism evidence="9 10">
    <name type="scientific">Denitrificimonas halotolerans</name>
    <dbReference type="NCBI Taxonomy" id="3098930"/>
    <lineage>
        <taxon>Bacteria</taxon>
        <taxon>Pseudomonadati</taxon>
        <taxon>Pseudomonadota</taxon>
        <taxon>Gammaproteobacteria</taxon>
        <taxon>Pseudomonadales</taxon>
        <taxon>Pseudomonadaceae</taxon>
        <taxon>Denitrificimonas</taxon>
    </lineage>
</organism>
<protein>
    <submittedName>
        <fullName evidence="9">Tetrathionate reductase family octaheme c-type cytochrome</fullName>
    </submittedName>
</protein>
<dbReference type="PIRSF" id="PIRSF039014">
    <property type="entry name" value="OTR_cyc"/>
    <property type="match status" value="1"/>
</dbReference>
<feature type="transmembrane region" description="Helical" evidence="7">
    <location>
        <begin position="509"/>
        <end position="529"/>
    </location>
</feature>
<dbReference type="Gene3D" id="1.10.3820.10">
    <property type="entry name" value="Di-heme elbow motif domain"/>
    <property type="match status" value="1"/>
</dbReference>
<dbReference type="RefSeq" id="WP_321553958.1">
    <property type="nucleotide sequence ID" value="NZ_JAXIVU010000014.1"/>
</dbReference>
<evidence type="ECO:0000256" key="1">
    <source>
        <dbReference type="ARBA" id="ARBA00022448"/>
    </source>
</evidence>
<evidence type="ECO:0000256" key="6">
    <source>
        <dbReference type="ARBA" id="ARBA00023004"/>
    </source>
</evidence>
<keyword evidence="7" id="KW-1133">Transmembrane helix</keyword>
<dbReference type="InterPro" id="IPR036280">
    <property type="entry name" value="Multihaem_cyt_sf"/>
</dbReference>
<evidence type="ECO:0000313" key="9">
    <source>
        <dbReference type="EMBL" id="MDY7219870.1"/>
    </source>
</evidence>
<keyword evidence="3" id="KW-0479">Metal-binding</keyword>
<keyword evidence="1" id="KW-0813">Transport</keyword>
<evidence type="ECO:0000256" key="3">
    <source>
        <dbReference type="ARBA" id="ARBA00022723"/>
    </source>
</evidence>
<keyword evidence="6" id="KW-0408">Iron</keyword>
<dbReference type="PANTHER" id="PTHR35038">
    <property type="entry name" value="DISSIMILATORY SULFITE REDUCTASE SIRA"/>
    <property type="match status" value="1"/>
</dbReference>
<dbReference type="InterPro" id="IPR051829">
    <property type="entry name" value="Multiheme_Cytochr_ET"/>
</dbReference>
<evidence type="ECO:0000256" key="4">
    <source>
        <dbReference type="ARBA" id="ARBA00022729"/>
    </source>
</evidence>
<gene>
    <name evidence="9" type="ORF">TOI97_09885</name>
</gene>
<evidence type="ECO:0000313" key="10">
    <source>
        <dbReference type="Proteomes" id="UP001294570"/>
    </source>
</evidence>
<dbReference type="EMBL" id="JAXIVU010000014">
    <property type="protein sequence ID" value="MDY7219870.1"/>
    <property type="molecule type" value="Genomic_DNA"/>
</dbReference>
<feature type="chain" id="PRO_5047219990" evidence="8">
    <location>
        <begin position="21"/>
        <end position="537"/>
    </location>
</feature>
<evidence type="ECO:0000256" key="5">
    <source>
        <dbReference type="ARBA" id="ARBA00022982"/>
    </source>
</evidence>
<dbReference type="SUPFAM" id="SSF48695">
    <property type="entry name" value="Multiheme cytochromes"/>
    <property type="match status" value="1"/>
</dbReference>
<dbReference type="PANTHER" id="PTHR35038:SF5">
    <property type="entry name" value="CYTOCHROME C-TYPE PROTEIN NRFB"/>
    <property type="match status" value="1"/>
</dbReference>
<evidence type="ECO:0000256" key="8">
    <source>
        <dbReference type="SAM" id="SignalP"/>
    </source>
</evidence>
<evidence type="ECO:0000256" key="2">
    <source>
        <dbReference type="ARBA" id="ARBA00022617"/>
    </source>
</evidence>
<dbReference type="NCBIfam" id="TIGR04315">
    <property type="entry name" value="octaheme_Shew"/>
    <property type="match status" value="1"/>
</dbReference>
<comment type="caution">
    <text evidence="9">The sequence shown here is derived from an EMBL/GenBank/DDBJ whole genome shotgun (WGS) entry which is preliminary data.</text>
</comment>
<reference evidence="9 10" key="1">
    <citation type="submission" date="2023-12" db="EMBL/GenBank/DDBJ databases">
        <title>Denitrificimonas halotolerans sp. nov.,a novel species isolated from landfill leachate.</title>
        <authorList>
            <person name="Wang S."/>
        </authorList>
    </citation>
    <scope>NUCLEOTIDE SEQUENCE [LARGE SCALE GENOMIC DNA]</scope>
    <source>
        <strain evidence="9 10">JX-1</strain>
    </source>
</reference>
<dbReference type="Pfam" id="PF11783">
    <property type="entry name" value="Cytochrome_cB"/>
    <property type="match status" value="1"/>
</dbReference>
<accession>A0ABU5GU43</accession>
<name>A0ABU5GU43_9GAMM</name>
<dbReference type="InterPro" id="IPR038266">
    <property type="entry name" value="NapC/NirT_cytc_sf"/>
</dbReference>
<dbReference type="InterPro" id="IPR024673">
    <property type="entry name" value="Octahem_Cyt_c"/>
</dbReference>
<sequence length="537" mass="58750">MDSLLRMCLVLALSVMLVPAAVDKAEASLPLSDKTSTADHTQFKALQGPFSSGPEVTQACLRCHTEAAKQLQQSLHWTWEYDHPVTGQTLGKRHVINSFCGSVTSNEPRCTSCHTGYGWEDMSQPPPQAETAVDCLACHDTTGGYIKLPDQAGHPAYTAREVPPGSGQWQSPPDLAAIAQQVGSSGRHNCGACHFNGGGADGVKHGDLDSSLLNPAHSLDVHMSADGADFSCADCHTTSAHSVTGSRYLTNARDTLGVDVPGHTDMSRASCESCHGMSPHKEEKINEHVDRVACQTCHIPEFARGGIATKTWWDWSTAGQLDENGKPITRYDDKGHVSYLSTKGNFEHAENTMPEYRWFNGVVEYTLQDEKLDIANPPIQINRISGSADQADSRIWPFKIMHGKQPYDQVHQTLLVTHVFSPDDDSALWTNFDWAKALKAGTERAGQPYSGEFDFIETQMYWPIAHMVAPAEDALHCSDCHARSGRMDGIEGVYIPARDRHQWLDTASWSAAALVLAGSLLHAGGRVIATVRRRRKQ</sequence>
<keyword evidence="10" id="KW-1185">Reference proteome</keyword>
<dbReference type="Proteomes" id="UP001294570">
    <property type="component" value="Unassembled WGS sequence"/>
</dbReference>